<protein>
    <recommendedName>
        <fullName evidence="1">Phosphotyrosine protein phosphatase I domain-containing protein</fullName>
    </recommendedName>
</protein>
<dbReference type="SUPFAM" id="SSF52788">
    <property type="entry name" value="Phosphotyrosine protein phosphatases I"/>
    <property type="match status" value="1"/>
</dbReference>
<dbReference type="InterPro" id="IPR036196">
    <property type="entry name" value="Ptyr_pPase_sf"/>
</dbReference>
<sequence length="169" mass="17838">MICTGNICRSPYAEHRLRAVLGAGSAVASAGTHGLRGWPADEGSEEVAQQRGFSCAGHSARQVTAEMIAEAELVLGMGPDHRDFCTELAPDAAGRIFTLHELAELLRSEAAGGVSLGAVLASAHAARESLSRAARMRKVADPFGQLSSAFERMADDIEDQLEAILPVLR</sequence>
<evidence type="ECO:0000313" key="3">
    <source>
        <dbReference type="Proteomes" id="UP001500984"/>
    </source>
</evidence>
<dbReference type="EMBL" id="BAAAPZ010000006">
    <property type="protein sequence ID" value="GAA2096985.1"/>
    <property type="molecule type" value="Genomic_DNA"/>
</dbReference>
<organism evidence="2 3">
    <name type="scientific">Brevibacterium salitolerans</name>
    <dbReference type="NCBI Taxonomy" id="1403566"/>
    <lineage>
        <taxon>Bacteria</taxon>
        <taxon>Bacillati</taxon>
        <taxon>Actinomycetota</taxon>
        <taxon>Actinomycetes</taxon>
        <taxon>Micrococcales</taxon>
        <taxon>Brevibacteriaceae</taxon>
        <taxon>Brevibacterium</taxon>
    </lineage>
</organism>
<evidence type="ECO:0000259" key="1">
    <source>
        <dbReference type="SMART" id="SM00226"/>
    </source>
</evidence>
<dbReference type="Pfam" id="PF01451">
    <property type="entry name" value="LMWPc"/>
    <property type="match status" value="1"/>
</dbReference>
<gene>
    <name evidence="2" type="ORF">GCM10009823_17370</name>
</gene>
<feature type="domain" description="Phosphotyrosine protein phosphatase I" evidence="1">
    <location>
        <begin position="2"/>
        <end position="167"/>
    </location>
</feature>
<evidence type="ECO:0000313" key="2">
    <source>
        <dbReference type="EMBL" id="GAA2096985.1"/>
    </source>
</evidence>
<dbReference type="PANTHER" id="PTHR11717:SF31">
    <property type="entry name" value="LOW MOLECULAR WEIGHT PROTEIN-TYROSINE-PHOSPHATASE ETP-RELATED"/>
    <property type="match status" value="1"/>
</dbReference>
<keyword evidence="3" id="KW-1185">Reference proteome</keyword>
<dbReference type="Gene3D" id="3.40.50.2300">
    <property type="match status" value="1"/>
</dbReference>
<reference evidence="2 3" key="1">
    <citation type="journal article" date="2019" name="Int. J. Syst. Evol. Microbiol.">
        <title>The Global Catalogue of Microorganisms (GCM) 10K type strain sequencing project: providing services to taxonomists for standard genome sequencing and annotation.</title>
        <authorList>
            <consortium name="The Broad Institute Genomics Platform"/>
            <consortium name="The Broad Institute Genome Sequencing Center for Infectious Disease"/>
            <person name="Wu L."/>
            <person name="Ma J."/>
        </authorList>
    </citation>
    <scope>NUCLEOTIDE SEQUENCE [LARGE SCALE GENOMIC DNA]</scope>
    <source>
        <strain evidence="2 3">JCM 15900</strain>
    </source>
</reference>
<dbReference type="Proteomes" id="UP001500984">
    <property type="component" value="Unassembled WGS sequence"/>
</dbReference>
<dbReference type="SMART" id="SM00226">
    <property type="entry name" value="LMWPc"/>
    <property type="match status" value="1"/>
</dbReference>
<accession>A0ABN2WQB4</accession>
<dbReference type="InterPro" id="IPR050438">
    <property type="entry name" value="LMW_PTPase"/>
</dbReference>
<comment type="caution">
    <text evidence="2">The sequence shown here is derived from an EMBL/GenBank/DDBJ whole genome shotgun (WGS) entry which is preliminary data.</text>
</comment>
<proteinExistence type="predicted"/>
<name>A0ABN2WQB4_9MICO</name>
<dbReference type="InterPro" id="IPR023485">
    <property type="entry name" value="Ptyr_pPase"/>
</dbReference>
<dbReference type="PANTHER" id="PTHR11717">
    <property type="entry name" value="LOW MOLECULAR WEIGHT PROTEIN TYROSINE PHOSPHATASE"/>
    <property type="match status" value="1"/>
</dbReference>